<dbReference type="Gene3D" id="1.10.10.10">
    <property type="entry name" value="Winged helix-like DNA-binding domain superfamily/Winged helix DNA-binding domain"/>
    <property type="match status" value="1"/>
</dbReference>
<dbReference type="AlphaFoldDB" id="S3NNP0"/>
<dbReference type="InterPro" id="IPR036388">
    <property type="entry name" value="WH-like_DNA-bd_sf"/>
</dbReference>
<keyword evidence="3" id="KW-0808">Transferase</keyword>
<comment type="caution">
    <text evidence="3">The sequence shown here is derived from an EMBL/GenBank/DDBJ whole genome shotgun (WGS) entry which is preliminary data.</text>
</comment>
<dbReference type="CDD" id="cd06445">
    <property type="entry name" value="ATase"/>
    <property type="match status" value="1"/>
</dbReference>
<dbReference type="PATRIC" id="fig|421052.3.peg.890"/>
<dbReference type="Proteomes" id="UP000014568">
    <property type="component" value="Unassembled WGS sequence"/>
</dbReference>
<dbReference type="Pfam" id="PF01035">
    <property type="entry name" value="DNA_binding_1"/>
    <property type="match status" value="1"/>
</dbReference>
<keyword evidence="1" id="KW-0227">DNA damage</keyword>
<proteinExistence type="predicted"/>
<evidence type="ECO:0000256" key="1">
    <source>
        <dbReference type="ARBA" id="ARBA00022763"/>
    </source>
</evidence>
<evidence type="ECO:0000259" key="2">
    <source>
        <dbReference type="Pfam" id="PF01035"/>
    </source>
</evidence>
<dbReference type="EMBL" id="ATGI01000006">
    <property type="protein sequence ID" value="EPF80008.1"/>
    <property type="molecule type" value="Genomic_DNA"/>
</dbReference>
<dbReference type="SUPFAM" id="SSF46767">
    <property type="entry name" value="Methylated DNA-protein cysteine methyltransferase, C-terminal domain"/>
    <property type="match status" value="1"/>
</dbReference>
<accession>S3NNP0</accession>
<dbReference type="InterPro" id="IPR014048">
    <property type="entry name" value="MethylDNA_cys_MeTrfase_DNA-bd"/>
</dbReference>
<sequence length="111" mass="12215">MNGQGMNKQSAELAQLIVAVVQLIPYGKVASYGQVARLAGLPRHARLVGRVLSQLDATSELPWHRVLNSQGVIRIEKYNAAGENLQSLKLMQEGVIVLNGKVNLKVFQWQP</sequence>
<dbReference type="GO" id="GO:0032259">
    <property type="term" value="P:methylation"/>
    <property type="evidence" value="ECO:0007669"/>
    <property type="project" value="UniProtKB-KW"/>
</dbReference>
<gene>
    <name evidence="3" type="ORF">F945_00900</name>
</gene>
<dbReference type="InterPro" id="IPR052520">
    <property type="entry name" value="ATL_DNA_repair"/>
</dbReference>
<evidence type="ECO:0000313" key="3">
    <source>
        <dbReference type="EMBL" id="EPF80008.1"/>
    </source>
</evidence>
<keyword evidence="4" id="KW-1185">Reference proteome</keyword>
<dbReference type="GO" id="GO:0006281">
    <property type="term" value="P:DNA repair"/>
    <property type="evidence" value="ECO:0007669"/>
    <property type="project" value="InterPro"/>
</dbReference>
<dbReference type="eggNOG" id="COG3695">
    <property type="taxonomic scope" value="Bacteria"/>
</dbReference>
<name>S3NNP0_9GAMM</name>
<evidence type="ECO:0000313" key="4">
    <source>
        <dbReference type="Proteomes" id="UP000014568"/>
    </source>
</evidence>
<organism evidence="3 4">
    <name type="scientific">Acinetobacter rudis CIP 110305</name>
    <dbReference type="NCBI Taxonomy" id="421052"/>
    <lineage>
        <taxon>Bacteria</taxon>
        <taxon>Pseudomonadati</taxon>
        <taxon>Pseudomonadota</taxon>
        <taxon>Gammaproteobacteria</taxon>
        <taxon>Moraxellales</taxon>
        <taxon>Moraxellaceae</taxon>
        <taxon>Acinetobacter</taxon>
    </lineage>
</organism>
<dbReference type="PANTHER" id="PTHR42942">
    <property type="entry name" value="6-O-METHYLGUANINE DNA METHYLTRANSFERASE"/>
    <property type="match status" value="1"/>
</dbReference>
<dbReference type="HOGENOM" id="CLU_000445_52_5_6"/>
<dbReference type="PANTHER" id="PTHR42942:SF1">
    <property type="entry name" value="ALKYLTRANSFERASE-LIKE PROTEIN 1"/>
    <property type="match status" value="1"/>
</dbReference>
<protein>
    <submittedName>
        <fullName evidence="3">Methylated-DNA-protein-cysteine methyltransferase</fullName>
    </submittedName>
</protein>
<feature type="domain" description="Methylated-DNA-[protein]-cysteine S-methyltransferase DNA binding" evidence="2">
    <location>
        <begin position="15"/>
        <end position="95"/>
    </location>
</feature>
<reference evidence="3 4" key="1">
    <citation type="submission" date="2013-06" db="EMBL/GenBank/DDBJ databases">
        <title>The Genome Sequence of Acinetobacter rudis CIP 110305.</title>
        <authorList>
            <consortium name="The Broad Institute Genome Sequencing Platform"/>
            <consortium name="The Broad Institute Genome Sequencing Center for Infectious Disease"/>
            <person name="Cerqueira G."/>
            <person name="Feldgarden M."/>
            <person name="Courvalin P."/>
            <person name="Perichon B."/>
            <person name="Grillot-Courvalin C."/>
            <person name="Clermont D."/>
            <person name="Rocha E."/>
            <person name="Yoon E.-J."/>
            <person name="Nemec A."/>
            <person name="Young S.K."/>
            <person name="Zeng Q."/>
            <person name="Gargeya S."/>
            <person name="Fitzgerald M."/>
            <person name="Abouelleil A."/>
            <person name="Alvarado L."/>
            <person name="Berlin A.M."/>
            <person name="Chapman S.B."/>
            <person name="Dewar J."/>
            <person name="Goldberg J."/>
            <person name="Griggs A."/>
            <person name="Gujja S."/>
            <person name="Hansen M."/>
            <person name="Howarth C."/>
            <person name="Imamovic A."/>
            <person name="Larimer J."/>
            <person name="McCowan C."/>
            <person name="Murphy C."/>
            <person name="Pearson M."/>
            <person name="Priest M."/>
            <person name="Roberts A."/>
            <person name="Saif S."/>
            <person name="Shea T."/>
            <person name="Sykes S."/>
            <person name="Wortman J."/>
            <person name="Nusbaum C."/>
            <person name="Birren B."/>
        </authorList>
    </citation>
    <scope>NUCLEOTIDE SEQUENCE [LARGE SCALE GENOMIC DNA]</scope>
    <source>
        <strain evidence="3 4">CIP 110305</strain>
    </source>
</reference>
<dbReference type="GO" id="GO:0008168">
    <property type="term" value="F:methyltransferase activity"/>
    <property type="evidence" value="ECO:0007669"/>
    <property type="project" value="UniProtKB-KW"/>
</dbReference>
<dbReference type="InterPro" id="IPR036217">
    <property type="entry name" value="MethylDNA_cys_MeTrfase_DNAb"/>
</dbReference>
<keyword evidence="3" id="KW-0489">Methyltransferase</keyword>